<name>A0ABM7T357_9CLOT</name>
<keyword evidence="3" id="KW-0731">Sigma factor</keyword>
<gene>
    <name evidence="7" type="ORF">psyc5s11_13510</name>
</gene>
<comment type="similarity">
    <text evidence="1">Belongs to the sigma-70 factor family. ECF subfamily.</text>
</comment>
<dbReference type="InterPro" id="IPR039425">
    <property type="entry name" value="RNA_pol_sigma-70-like"/>
</dbReference>
<feature type="domain" description="RNA polymerase sigma factor 70 region 4 type 2" evidence="6">
    <location>
        <begin position="131"/>
        <end position="177"/>
    </location>
</feature>
<protein>
    <submittedName>
        <fullName evidence="7">DNA-directed RNA polymerase sigma-70 factor</fullName>
    </submittedName>
</protein>
<dbReference type="Proteomes" id="UP000824633">
    <property type="component" value="Chromosome"/>
</dbReference>
<organism evidence="7 8">
    <name type="scientific">Clostridium gelidum</name>
    <dbReference type="NCBI Taxonomy" id="704125"/>
    <lineage>
        <taxon>Bacteria</taxon>
        <taxon>Bacillati</taxon>
        <taxon>Bacillota</taxon>
        <taxon>Clostridia</taxon>
        <taxon>Eubacteriales</taxon>
        <taxon>Clostridiaceae</taxon>
        <taxon>Clostridium</taxon>
    </lineage>
</organism>
<dbReference type="Gene3D" id="1.10.10.10">
    <property type="entry name" value="Winged helix-like DNA-binding domain superfamily/Winged helix DNA-binding domain"/>
    <property type="match status" value="1"/>
</dbReference>
<dbReference type="Pfam" id="PF08281">
    <property type="entry name" value="Sigma70_r4_2"/>
    <property type="match status" value="1"/>
</dbReference>
<evidence type="ECO:0000256" key="4">
    <source>
        <dbReference type="ARBA" id="ARBA00023163"/>
    </source>
</evidence>
<dbReference type="PANTHER" id="PTHR43133">
    <property type="entry name" value="RNA POLYMERASE ECF-TYPE SIGMA FACTO"/>
    <property type="match status" value="1"/>
</dbReference>
<dbReference type="InterPro" id="IPR014284">
    <property type="entry name" value="RNA_pol_sigma-70_dom"/>
</dbReference>
<feature type="domain" description="RNA polymerase sigma-70 region 2" evidence="5">
    <location>
        <begin position="22"/>
        <end position="86"/>
    </location>
</feature>
<keyword evidence="8" id="KW-1185">Reference proteome</keyword>
<evidence type="ECO:0000256" key="3">
    <source>
        <dbReference type="ARBA" id="ARBA00023082"/>
    </source>
</evidence>
<dbReference type="GO" id="GO:0000428">
    <property type="term" value="C:DNA-directed RNA polymerase complex"/>
    <property type="evidence" value="ECO:0007669"/>
    <property type="project" value="UniProtKB-KW"/>
</dbReference>
<evidence type="ECO:0000256" key="2">
    <source>
        <dbReference type="ARBA" id="ARBA00023015"/>
    </source>
</evidence>
<accession>A0ABM7T357</accession>
<keyword evidence="2" id="KW-0805">Transcription regulation</keyword>
<keyword evidence="4" id="KW-0804">Transcription</keyword>
<reference evidence="8" key="1">
    <citation type="submission" date="2021-07" db="EMBL/GenBank/DDBJ databases">
        <title>Complete genome sequencing of a Clostridium isolate.</title>
        <authorList>
            <person name="Ueki A."/>
            <person name="Tonouchi A."/>
        </authorList>
    </citation>
    <scope>NUCLEOTIDE SEQUENCE [LARGE SCALE GENOMIC DNA]</scope>
    <source>
        <strain evidence="8">C5S11</strain>
    </source>
</reference>
<dbReference type="InterPro" id="IPR036388">
    <property type="entry name" value="WH-like_DNA-bd_sf"/>
</dbReference>
<dbReference type="Gene3D" id="1.10.1740.10">
    <property type="match status" value="1"/>
</dbReference>
<dbReference type="NCBIfam" id="TIGR02937">
    <property type="entry name" value="sigma70-ECF"/>
    <property type="match status" value="1"/>
</dbReference>
<dbReference type="InterPro" id="IPR013249">
    <property type="entry name" value="RNA_pol_sigma70_r4_t2"/>
</dbReference>
<dbReference type="EMBL" id="AP024849">
    <property type="protein sequence ID" value="BCZ45284.1"/>
    <property type="molecule type" value="Genomic_DNA"/>
</dbReference>
<dbReference type="SUPFAM" id="SSF88946">
    <property type="entry name" value="Sigma2 domain of RNA polymerase sigma factors"/>
    <property type="match status" value="1"/>
</dbReference>
<dbReference type="InterPro" id="IPR007627">
    <property type="entry name" value="RNA_pol_sigma70_r2"/>
</dbReference>
<dbReference type="CDD" id="cd06171">
    <property type="entry name" value="Sigma70_r4"/>
    <property type="match status" value="1"/>
</dbReference>
<dbReference type="SUPFAM" id="SSF88659">
    <property type="entry name" value="Sigma3 and sigma4 domains of RNA polymerase sigma factors"/>
    <property type="match status" value="1"/>
</dbReference>
<dbReference type="PANTHER" id="PTHR43133:SF60">
    <property type="entry name" value="RNA POLYMERASE SIGMA FACTOR SIGV"/>
    <property type="match status" value="1"/>
</dbReference>
<proteinExistence type="inferred from homology"/>
<evidence type="ECO:0000259" key="6">
    <source>
        <dbReference type="Pfam" id="PF08281"/>
    </source>
</evidence>
<evidence type="ECO:0000256" key="1">
    <source>
        <dbReference type="ARBA" id="ARBA00010641"/>
    </source>
</evidence>
<dbReference type="InterPro" id="IPR013325">
    <property type="entry name" value="RNA_pol_sigma_r2"/>
</dbReference>
<dbReference type="Pfam" id="PF04542">
    <property type="entry name" value="Sigma70_r2"/>
    <property type="match status" value="1"/>
</dbReference>
<evidence type="ECO:0000259" key="5">
    <source>
        <dbReference type="Pfam" id="PF04542"/>
    </source>
</evidence>
<sequence>MEVDNILIVKCKKYDKHSFKLLFQMYEKYLYYLCYSYTQNQQDALDLVQEIYIKVFNNIKKFDDSLPFHPWIRKISVNTCLNFKRTIKNNVVSLNQSINNDITLEDVLVSEDDVEDEIIKLEIKDIIKSNLKEIPEKYRIVIVLRYYENLNYNEIAKLLDKPLGTVKTEIYRAKALLKDKLKTIMEVET</sequence>
<evidence type="ECO:0000313" key="8">
    <source>
        <dbReference type="Proteomes" id="UP000824633"/>
    </source>
</evidence>
<keyword evidence="7" id="KW-0240">DNA-directed RNA polymerase</keyword>
<evidence type="ECO:0000313" key="7">
    <source>
        <dbReference type="EMBL" id="BCZ45284.1"/>
    </source>
</evidence>
<dbReference type="InterPro" id="IPR013324">
    <property type="entry name" value="RNA_pol_sigma_r3/r4-like"/>
</dbReference>